<dbReference type="GO" id="GO:0004519">
    <property type="term" value="F:endonuclease activity"/>
    <property type="evidence" value="ECO:0007669"/>
    <property type="project" value="UniProtKB-KW"/>
</dbReference>
<dbReference type="RefSeq" id="YP_009275323.1">
    <property type="nucleotide sequence ID" value="NC_030925.1"/>
</dbReference>
<keyword evidence="2" id="KW-1185">Reference proteome</keyword>
<dbReference type="Proteomes" id="UP000201588">
    <property type="component" value="Segment"/>
</dbReference>
<sequence>MGKMSRNKGSAYELKVAKLLTDWWGEGKFSRVPASGGLHWAGDQRVAGDIVPPVHANFPFVVECKKREGWTLDNVLLGTGEVKDWWRQVVMDARRIDKVPILFFSRNRAKDYIMLPYTSNLYLDLSSVGQVLRTEVVTENIREELEGFSVVLTTFDTLSQLSPSDLKDYASYVESQWDHYAEDYK</sequence>
<accession>A0A142F1H6</accession>
<keyword evidence="1" id="KW-0255">Endonuclease</keyword>
<dbReference type="Pfam" id="PF24608">
    <property type="entry name" value="PDDEXK_15"/>
    <property type="match status" value="1"/>
</dbReference>
<name>A0A142F1H6_9CAUD</name>
<keyword evidence="1" id="KW-0378">Hydrolase</keyword>
<organism evidence="1 2">
    <name type="scientific">Bacillus phage Shbh1</name>
    <dbReference type="NCBI Taxonomy" id="1796992"/>
    <lineage>
        <taxon>Viruses</taxon>
        <taxon>Duplodnaviria</taxon>
        <taxon>Heunggongvirae</taxon>
        <taxon>Uroviricota</taxon>
        <taxon>Caudoviricetes</taxon>
        <taxon>Herelleviridae</taxon>
        <taxon>Bastillevirinae</taxon>
        <taxon>Shalavirus</taxon>
        <taxon>Shalavirus Shbh1</taxon>
    </lineage>
</organism>
<evidence type="ECO:0000313" key="1">
    <source>
        <dbReference type="EMBL" id="AMQ66633.1"/>
    </source>
</evidence>
<dbReference type="OrthoDB" id="17454at10239"/>
<protein>
    <submittedName>
        <fullName evidence="1">Endonuclease-holliday junction resolvase-like protein</fullName>
    </submittedName>
</protein>
<dbReference type="InterPro" id="IPR056931">
    <property type="entry name" value="D14-like"/>
</dbReference>
<proteinExistence type="predicted"/>
<dbReference type="GeneID" id="28799518"/>
<reference evidence="1 2" key="1">
    <citation type="submission" date="2016-01" db="EMBL/GenBank/DDBJ databases">
        <title>Isolation and characterization of bacteriophages from East Africa Rift Valley soda lakes.</title>
        <authorList>
            <person name="van Zyl L.J."/>
            <person name="Nemavhulani S."/>
            <person name="Cowan D.A."/>
            <person name="Trindade M.I."/>
        </authorList>
    </citation>
    <scope>NUCLEOTIDE SEQUENCE [LARGE SCALE GENOMIC DNA]</scope>
</reference>
<dbReference type="EMBL" id="KU640380">
    <property type="protein sequence ID" value="AMQ66633.1"/>
    <property type="molecule type" value="Genomic_DNA"/>
</dbReference>
<evidence type="ECO:0000313" key="2">
    <source>
        <dbReference type="Proteomes" id="UP000201588"/>
    </source>
</evidence>
<keyword evidence="1" id="KW-0540">Nuclease</keyword>
<dbReference type="KEGG" id="vg:28799518"/>